<accession>A0A9W8JV54</accession>
<evidence type="ECO:0000313" key="1">
    <source>
        <dbReference type="EMBL" id="KAJ3503717.1"/>
    </source>
</evidence>
<gene>
    <name evidence="1" type="ORF">NLJ89_g8310</name>
</gene>
<name>A0A9W8JV54_9AGAR</name>
<organism evidence="1 2">
    <name type="scientific">Agrocybe chaxingu</name>
    <dbReference type="NCBI Taxonomy" id="84603"/>
    <lineage>
        <taxon>Eukaryota</taxon>
        <taxon>Fungi</taxon>
        <taxon>Dikarya</taxon>
        <taxon>Basidiomycota</taxon>
        <taxon>Agaricomycotina</taxon>
        <taxon>Agaricomycetes</taxon>
        <taxon>Agaricomycetidae</taxon>
        <taxon>Agaricales</taxon>
        <taxon>Agaricineae</taxon>
        <taxon>Strophariaceae</taxon>
        <taxon>Agrocybe</taxon>
    </lineage>
</organism>
<dbReference type="OrthoDB" id="2974720at2759"/>
<keyword evidence="2" id="KW-1185">Reference proteome</keyword>
<dbReference type="AlphaFoldDB" id="A0A9W8JV54"/>
<evidence type="ECO:0008006" key="3">
    <source>
        <dbReference type="Google" id="ProtNLM"/>
    </source>
</evidence>
<protein>
    <recommendedName>
        <fullName evidence="3">F-box domain-containing protein</fullName>
    </recommendedName>
</protein>
<evidence type="ECO:0000313" key="2">
    <source>
        <dbReference type="Proteomes" id="UP001148786"/>
    </source>
</evidence>
<comment type="caution">
    <text evidence="1">The sequence shown here is derived from an EMBL/GenBank/DDBJ whole genome shotgun (WGS) entry which is preliminary data.</text>
</comment>
<dbReference type="InterPro" id="IPR032675">
    <property type="entry name" value="LRR_dom_sf"/>
</dbReference>
<sequence>MKQLPQGIWLLIASYAHPRDLPSLARVSRIHPHACRPILYRNLSLRNSRSADETISLLGTTLALRIERLELITDAPISSLWPPLKVIKHMKNLRILTLREASPFTGAPEQQEFVSAIAGCCPKLEEIEVDLPPEVLDEGFDLHGIRKVRWTSSSDSNSLSTPFSDRACRCLLLTSQSTLTHISFPGDIDDFEAEHIISFSTLHFPALQSLVLGTWIDVDSPEIPTALTRFLVAHPTLTEVSLGYSADDEYRIDLDPNVLQAATTPILPALRRLKGHPASIRDIAVHSLTTLELGSGHDPNVRFDFADLFDVLRGKGGLPNVKKLAYYAGVSAEDDMDLCSMCMDGLSALCPQVEVWVGDLPRVGLTLWSVVNILSKFANLRTVFLRSWGVPAPQNLLVLDVARAWQTNVHISNGWSPKMKAAKEYLSYTSRGTKKGA</sequence>
<dbReference type="Proteomes" id="UP001148786">
    <property type="component" value="Unassembled WGS sequence"/>
</dbReference>
<dbReference type="EMBL" id="JANKHO010001103">
    <property type="protein sequence ID" value="KAJ3503717.1"/>
    <property type="molecule type" value="Genomic_DNA"/>
</dbReference>
<dbReference type="Gene3D" id="3.80.10.10">
    <property type="entry name" value="Ribonuclease Inhibitor"/>
    <property type="match status" value="1"/>
</dbReference>
<reference evidence="1" key="1">
    <citation type="submission" date="2022-07" db="EMBL/GenBank/DDBJ databases">
        <title>Genome Sequence of Agrocybe chaxingu.</title>
        <authorList>
            <person name="Buettner E."/>
        </authorList>
    </citation>
    <scope>NUCLEOTIDE SEQUENCE</scope>
    <source>
        <strain evidence="1">MP-N11</strain>
    </source>
</reference>
<proteinExistence type="predicted"/>